<evidence type="ECO:0000256" key="3">
    <source>
        <dbReference type="ARBA" id="ARBA00022679"/>
    </source>
</evidence>
<dbReference type="PIRSF" id="PIRSF018005">
    <property type="entry name" value="UCP018005"/>
    <property type="match status" value="1"/>
</dbReference>
<dbReference type="RefSeq" id="XP_025434454.1">
    <property type="nucleotide sequence ID" value="XM_025576667.1"/>
</dbReference>
<proteinExistence type="inferred from homology"/>
<dbReference type="Pfam" id="PF10017">
    <property type="entry name" value="Methyltransf_33"/>
    <property type="match status" value="1"/>
</dbReference>
<evidence type="ECO:0000256" key="1">
    <source>
        <dbReference type="ARBA" id="ARBA00008361"/>
    </source>
</evidence>
<dbReference type="InterPro" id="IPR019257">
    <property type="entry name" value="MeTrfase_dom"/>
</dbReference>
<keyword evidence="2" id="KW-0489">Methyltransferase</keyword>
<sequence>MAASPSSSARWGFIYFHPTHTAASLSFDTIFIQDNNETTIDLRASIIHGLQRDPPELPSVIMWDAAGLSHYEALCHHPAYYLRRAEVEILSQHAACVAQTIPAHAVIIELGCGSLTKTGLLLSALAAQGKPIAYYALDLVASTLAASLRSLCTAFPAEGPVQVAGLLGSYEDCLGWIPELCGIRGTGGDIVGDGPAAATPPSIHFLWMGNTIANMELVKAASLLASFRQACAAVPCAFVVGVDGCRDEERLAAAYDMSQGPFYAFMRNGLVTANRLLGAEVFEPDLWLVQGSFDAKTKMMRFGHQTDESVTGTWIQQLVSGKWTANDVQEVADLAGFVLSKIWADEAGSYGKSSQ</sequence>
<dbReference type="STRING" id="1450539.A0A319APZ1"/>
<evidence type="ECO:0000313" key="7">
    <source>
        <dbReference type="Proteomes" id="UP000248349"/>
    </source>
</evidence>
<dbReference type="Proteomes" id="UP000248349">
    <property type="component" value="Unassembled WGS sequence"/>
</dbReference>
<organism evidence="6 7">
    <name type="scientific">Aspergillus saccharolyticus JOP 1030-1</name>
    <dbReference type="NCBI Taxonomy" id="1450539"/>
    <lineage>
        <taxon>Eukaryota</taxon>
        <taxon>Fungi</taxon>
        <taxon>Dikarya</taxon>
        <taxon>Ascomycota</taxon>
        <taxon>Pezizomycotina</taxon>
        <taxon>Eurotiomycetes</taxon>
        <taxon>Eurotiomycetidae</taxon>
        <taxon>Eurotiales</taxon>
        <taxon>Aspergillaceae</taxon>
        <taxon>Aspergillus</taxon>
        <taxon>Aspergillus subgen. Circumdati</taxon>
    </lineage>
</organism>
<gene>
    <name evidence="6" type="ORF">BP01DRAFT_371431</name>
</gene>
<dbReference type="GeneID" id="37077896"/>
<dbReference type="PANTHER" id="PTHR43397:SF2">
    <property type="entry name" value="HISTIDINE-SPECIFIC METHYLTRANSFERASE SAM-DEPENDENT DOMAIN-CONTAINING PROTEIN"/>
    <property type="match status" value="1"/>
</dbReference>
<protein>
    <recommendedName>
        <fullName evidence="5">Histidine-specific methyltransferase SAM-dependent domain-containing protein</fullName>
    </recommendedName>
</protein>
<comment type="similarity">
    <text evidence="1">Belongs to the methyltransferase superfamily.</text>
</comment>
<evidence type="ECO:0000256" key="2">
    <source>
        <dbReference type="ARBA" id="ARBA00022603"/>
    </source>
</evidence>
<dbReference type="GO" id="GO:0032259">
    <property type="term" value="P:methylation"/>
    <property type="evidence" value="ECO:0007669"/>
    <property type="project" value="UniProtKB-KW"/>
</dbReference>
<evidence type="ECO:0000256" key="4">
    <source>
        <dbReference type="ARBA" id="ARBA00022691"/>
    </source>
</evidence>
<reference evidence="6 7" key="1">
    <citation type="submission" date="2016-12" db="EMBL/GenBank/DDBJ databases">
        <title>The genomes of Aspergillus section Nigri reveals drivers in fungal speciation.</title>
        <authorList>
            <consortium name="DOE Joint Genome Institute"/>
            <person name="Vesth T.C."/>
            <person name="Nybo J."/>
            <person name="Theobald S."/>
            <person name="Brandl J."/>
            <person name="Frisvad J.C."/>
            <person name="Nielsen K.F."/>
            <person name="Lyhne E.K."/>
            <person name="Kogle M.E."/>
            <person name="Kuo A."/>
            <person name="Riley R."/>
            <person name="Clum A."/>
            <person name="Nolan M."/>
            <person name="Lipzen A."/>
            <person name="Salamov A."/>
            <person name="Henrissat B."/>
            <person name="Wiebenga A."/>
            <person name="De Vries R.P."/>
            <person name="Grigoriev I.V."/>
            <person name="Mortensen U.H."/>
            <person name="Andersen M.R."/>
            <person name="Baker S.E."/>
        </authorList>
    </citation>
    <scope>NUCLEOTIDE SEQUENCE [LARGE SCALE GENOMIC DNA]</scope>
    <source>
        <strain evidence="6 7">JOP 1030-1</strain>
    </source>
</reference>
<dbReference type="InterPro" id="IPR017804">
    <property type="entry name" value="MeTrfase_EgtD-like"/>
</dbReference>
<dbReference type="NCBIfam" id="TIGR03439">
    <property type="entry name" value="methyl_EasF"/>
    <property type="match status" value="1"/>
</dbReference>
<dbReference type="PANTHER" id="PTHR43397">
    <property type="entry name" value="ERGOTHIONEINE BIOSYNTHESIS PROTEIN 1"/>
    <property type="match status" value="1"/>
</dbReference>
<keyword evidence="7" id="KW-1185">Reference proteome</keyword>
<name>A0A319APZ1_9EURO</name>
<dbReference type="InterPro" id="IPR051128">
    <property type="entry name" value="EgtD_Methyltrsf_superfamily"/>
</dbReference>
<dbReference type="InterPro" id="IPR029063">
    <property type="entry name" value="SAM-dependent_MTases_sf"/>
</dbReference>
<evidence type="ECO:0000259" key="5">
    <source>
        <dbReference type="Pfam" id="PF10017"/>
    </source>
</evidence>
<feature type="domain" description="Histidine-specific methyltransferase SAM-dependent" evidence="5">
    <location>
        <begin position="43"/>
        <end position="351"/>
    </location>
</feature>
<keyword evidence="4" id="KW-0949">S-adenosyl-L-methionine</keyword>
<evidence type="ECO:0000313" key="6">
    <source>
        <dbReference type="EMBL" id="PYH48472.1"/>
    </source>
</evidence>
<accession>A0A319APZ1</accession>
<dbReference type="OrthoDB" id="659at2759"/>
<dbReference type="EMBL" id="KZ821221">
    <property type="protein sequence ID" value="PYH48472.1"/>
    <property type="molecule type" value="Genomic_DNA"/>
</dbReference>
<dbReference type="GO" id="GO:0008168">
    <property type="term" value="F:methyltransferase activity"/>
    <property type="evidence" value="ECO:0007669"/>
    <property type="project" value="UniProtKB-KW"/>
</dbReference>
<keyword evidence="3" id="KW-0808">Transferase</keyword>
<dbReference type="Gene3D" id="3.40.50.150">
    <property type="entry name" value="Vaccinia Virus protein VP39"/>
    <property type="match status" value="1"/>
</dbReference>
<dbReference type="InterPro" id="IPR017805">
    <property type="entry name" value="SAM_MeTrfase_EasF-type_put"/>
</dbReference>
<dbReference type="AlphaFoldDB" id="A0A319APZ1"/>